<organism evidence="2 3">
    <name type="scientific">Domibacillus epiphyticus</name>
    <dbReference type="NCBI Taxonomy" id="1714355"/>
    <lineage>
        <taxon>Bacteria</taxon>
        <taxon>Bacillati</taxon>
        <taxon>Bacillota</taxon>
        <taxon>Bacilli</taxon>
        <taxon>Bacillales</taxon>
        <taxon>Bacillaceae</taxon>
        <taxon>Domibacillus</taxon>
    </lineage>
</organism>
<keyword evidence="1" id="KW-1133">Transmembrane helix</keyword>
<dbReference type="InterPro" id="IPR018710">
    <property type="entry name" value="DUF2232"/>
</dbReference>
<evidence type="ECO:0008006" key="4">
    <source>
        <dbReference type="Google" id="ProtNLM"/>
    </source>
</evidence>
<keyword evidence="1" id="KW-0472">Membrane</keyword>
<feature type="transmembrane region" description="Helical" evidence="1">
    <location>
        <begin position="193"/>
        <end position="214"/>
    </location>
</feature>
<protein>
    <recommendedName>
        <fullName evidence="4">DUF2232 domain-containing protein</fullName>
    </recommendedName>
</protein>
<dbReference type="AlphaFoldDB" id="A0A1V2A6Q7"/>
<sequence length="297" mass="34011">MLALFTVLLLISVYVPILSIVGVLFLLLPFFIYSAKYEIAPAFMLLFGSVAITFLIAGPFILPVAFMYGITGVVMGIMVRKKYDNWIIYMAGSLTFLLNVIVHYVGTIWLFDLSFVDEFGALFSQSVKDTSAILGSEPVYKPEQINEAIQYINAILPALFVMTSFVIVFLLMRINYPIAKRLGIQIKPFNPFWTVRLPRSILWYYLFFMIGALLVQPEDGTMWYDIYVNVMFILQACLYVHGLSFVFFFAHIKKWPKVIPIIIAILSILVIPVLYIIRLLGIIDLGFDLRQRLQKKP</sequence>
<proteinExistence type="predicted"/>
<evidence type="ECO:0000313" key="3">
    <source>
        <dbReference type="Proteomes" id="UP000188613"/>
    </source>
</evidence>
<dbReference type="PANTHER" id="PTHR41324">
    <property type="entry name" value="MEMBRANE PROTEIN-RELATED"/>
    <property type="match status" value="1"/>
</dbReference>
<dbReference type="Proteomes" id="UP000188613">
    <property type="component" value="Unassembled WGS sequence"/>
</dbReference>
<dbReference type="Pfam" id="PF09991">
    <property type="entry name" value="DUF2232"/>
    <property type="match status" value="1"/>
</dbReference>
<dbReference type="EMBL" id="MSFI01000020">
    <property type="protein sequence ID" value="OMP66514.1"/>
    <property type="molecule type" value="Genomic_DNA"/>
</dbReference>
<gene>
    <name evidence="2" type="ORF">BTO28_11920</name>
</gene>
<feature type="transmembrane region" description="Helical" evidence="1">
    <location>
        <begin position="44"/>
        <end position="74"/>
    </location>
</feature>
<feature type="transmembrane region" description="Helical" evidence="1">
    <location>
        <begin position="226"/>
        <end position="249"/>
    </location>
</feature>
<keyword evidence="3" id="KW-1185">Reference proteome</keyword>
<name>A0A1V2A6Q7_9BACI</name>
<reference evidence="2 3" key="1">
    <citation type="submission" date="2016-12" db="EMBL/GenBank/DDBJ databases">
        <title>Domibacillus sp. SAB 38T whole genome sequencing.</title>
        <authorList>
            <person name="Verma A."/>
            <person name="Ojha A.K."/>
            <person name="Krishnamurthi S."/>
        </authorList>
    </citation>
    <scope>NUCLEOTIDE SEQUENCE [LARGE SCALE GENOMIC DNA]</scope>
    <source>
        <strain evidence="2 3">SAB 38</strain>
    </source>
</reference>
<feature type="transmembrane region" description="Helical" evidence="1">
    <location>
        <begin position="86"/>
        <end position="111"/>
    </location>
</feature>
<feature type="transmembrane region" description="Helical" evidence="1">
    <location>
        <begin position="261"/>
        <end position="283"/>
    </location>
</feature>
<evidence type="ECO:0000313" key="2">
    <source>
        <dbReference type="EMBL" id="OMP66514.1"/>
    </source>
</evidence>
<comment type="caution">
    <text evidence="2">The sequence shown here is derived from an EMBL/GenBank/DDBJ whole genome shotgun (WGS) entry which is preliminary data.</text>
</comment>
<feature type="transmembrane region" description="Helical" evidence="1">
    <location>
        <begin position="7"/>
        <end position="32"/>
    </location>
</feature>
<accession>A0A1V2A6Q7</accession>
<keyword evidence="1" id="KW-0812">Transmembrane</keyword>
<feature type="transmembrane region" description="Helical" evidence="1">
    <location>
        <begin position="148"/>
        <end position="172"/>
    </location>
</feature>
<dbReference type="STRING" id="1714355.BTO28_11920"/>
<dbReference type="PANTHER" id="PTHR41324:SF1">
    <property type="entry name" value="DUF2232 DOMAIN-CONTAINING PROTEIN"/>
    <property type="match status" value="1"/>
</dbReference>
<evidence type="ECO:0000256" key="1">
    <source>
        <dbReference type="SAM" id="Phobius"/>
    </source>
</evidence>